<evidence type="ECO:0000313" key="2">
    <source>
        <dbReference type="Proteomes" id="UP000664521"/>
    </source>
</evidence>
<gene>
    <name evidence="1" type="ORF">HETSPECPRED_002866</name>
</gene>
<comment type="caution">
    <text evidence="1">The sequence shown here is derived from an EMBL/GenBank/DDBJ whole genome shotgun (WGS) entry which is preliminary data.</text>
</comment>
<name>A0A8H3J5M0_9LECA</name>
<reference evidence="1" key="1">
    <citation type="submission" date="2021-03" db="EMBL/GenBank/DDBJ databases">
        <authorList>
            <person name="Tagirdzhanova G."/>
        </authorList>
    </citation>
    <scope>NUCLEOTIDE SEQUENCE</scope>
</reference>
<dbReference type="OrthoDB" id="5427340at2759"/>
<accession>A0A8H3J5M0</accession>
<dbReference type="EMBL" id="CAJPDS010000174">
    <property type="protein sequence ID" value="CAF9941085.1"/>
    <property type="molecule type" value="Genomic_DNA"/>
</dbReference>
<dbReference type="Proteomes" id="UP000664521">
    <property type="component" value="Unassembled WGS sequence"/>
</dbReference>
<keyword evidence="2" id="KW-1185">Reference proteome</keyword>
<sequence>MAESKSIEELFFTITYAGPSALLAFVDQEIAKVQNEFLNVTIRDFFRFNALRRSQKQPPIVQNTSKPTVSQLWDAVYSYNPLGNDGEIGSAGTVIELQTLLNYSEWEAVPIGKLWGYAELALIPGKGALPATEEDNVTNGRYRYAATDSGALYYADGHPSELDSLNTETEFDNRRRLRRFVSLGWVIQIRNDGSWFKTGHALVLDMENGRDHQPWFVLASHWPVNHEDEDGSFVRHAATRVVRNDTTQPGILPGGRNRTPVAMVESSDKTVPVLKQFGPNFEFSVARFGGDRAYDRDVNYGPDLAYVMEWYWDPVGKQEVCFDKNGEEYMRYDRGTKEIVYPRLAEIWKTVEGEIGMFGILLPRPRGDFVTLEERSNSLAIYEGQHFQREMSAIDSF</sequence>
<proteinExistence type="predicted"/>
<evidence type="ECO:0000313" key="1">
    <source>
        <dbReference type="EMBL" id="CAF9941085.1"/>
    </source>
</evidence>
<protein>
    <submittedName>
        <fullName evidence="1">Uncharacterized protein</fullName>
    </submittedName>
</protein>
<dbReference type="AlphaFoldDB" id="A0A8H3J5M0"/>
<organism evidence="1 2">
    <name type="scientific">Heterodermia speciosa</name>
    <dbReference type="NCBI Taxonomy" id="116794"/>
    <lineage>
        <taxon>Eukaryota</taxon>
        <taxon>Fungi</taxon>
        <taxon>Dikarya</taxon>
        <taxon>Ascomycota</taxon>
        <taxon>Pezizomycotina</taxon>
        <taxon>Lecanoromycetes</taxon>
        <taxon>OSLEUM clade</taxon>
        <taxon>Lecanoromycetidae</taxon>
        <taxon>Caliciales</taxon>
        <taxon>Physciaceae</taxon>
        <taxon>Heterodermia</taxon>
    </lineage>
</organism>